<dbReference type="InterPro" id="IPR001387">
    <property type="entry name" value="Cro/C1-type_HTH"/>
</dbReference>
<evidence type="ECO:0000313" key="3">
    <source>
        <dbReference type="Proteomes" id="UP000199662"/>
    </source>
</evidence>
<name>A0A1H6YA71_9FIRM</name>
<dbReference type="STRING" id="84035.SAMN05660742_10626"/>
<sequence length="123" mass="13967">MEPNYLEIGKRLQEARKSANMSQQDLANLMNVSSSYVKNTERGGKPSISYLFTVANNCSVSFDWLLTGTHTSLDLKQIPNSNEETEDLLDNLRNILNTADPDIRIWAKVQLQKMFGEYLPAKK</sequence>
<dbReference type="RefSeq" id="WP_091830562.1">
    <property type="nucleotide sequence ID" value="NZ_FNZK01000006.1"/>
</dbReference>
<reference evidence="2 3" key="1">
    <citation type="submission" date="2016-10" db="EMBL/GenBank/DDBJ databases">
        <authorList>
            <person name="de Groot N.N."/>
        </authorList>
    </citation>
    <scope>NUCLEOTIDE SEQUENCE [LARGE SCALE GENOMIC DNA]</scope>
    <source>
        <strain evidence="2 3">DSM 2179</strain>
    </source>
</reference>
<protein>
    <submittedName>
        <fullName evidence="2">Helix-turn-helix</fullName>
    </submittedName>
</protein>
<proteinExistence type="predicted"/>
<dbReference type="PROSITE" id="PS50943">
    <property type="entry name" value="HTH_CROC1"/>
    <property type="match status" value="1"/>
</dbReference>
<feature type="domain" description="HTH cro/C1-type" evidence="1">
    <location>
        <begin position="12"/>
        <end position="65"/>
    </location>
</feature>
<evidence type="ECO:0000313" key="2">
    <source>
        <dbReference type="EMBL" id="SEJ34040.1"/>
    </source>
</evidence>
<evidence type="ECO:0000259" key="1">
    <source>
        <dbReference type="PROSITE" id="PS50943"/>
    </source>
</evidence>
<dbReference type="Proteomes" id="UP000199662">
    <property type="component" value="Unassembled WGS sequence"/>
</dbReference>
<dbReference type="AlphaFoldDB" id="A0A1H6YA71"/>
<dbReference type="CDD" id="cd00093">
    <property type="entry name" value="HTH_XRE"/>
    <property type="match status" value="1"/>
</dbReference>
<dbReference type="SMART" id="SM00530">
    <property type="entry name" value="HTH_XRE"/>
    <property type="match status" value="1"/>
</dbReference>
<gene>
    <name evidence="2" type="ORF">SAMN05660742_10626</name>
</gene>
<dbReference type="InterPro" id="IPR010982">
    <property type="entry name" value="Lambda_DNA-bd_dom_sf"/>
</dbReference>
<accession>A0A1H6YA71</accession>
<keyword evidence="3" id="KW-1185">Reference proteome</keyword>
<dbReference type="EMBL" id="FNZK01000006">
    <property type="protein sequence ID" value="SEJ34040.1"/>
    <property type="molecule type" value="Genomic_DNA"/>
</dbReference>
<organism evidence="2 3">
    <name type="scientific">Propionispira arboris</name>
    <dbReference type="NCBI Taxonomy" id="84035"/>
    <lineage>
        <taxon>Bacteria</taxon>
        <taxon>Bacillati</taxon>
        <taxon>Bacillota</taxon>
        <taxon>Negativicutes</taxon>
        <taxon>Selenomonadales</taxon>
        <taxon>Selenomonadaceae</taxon>
        <taxon>Propionispira</taxon>
    </lineage>
</organism>
<dbReference type="Pfam" id="PF01381">
    <property type="entry name" value="HTH_3"/>
    <property type="match status" value="1"/>
</dbReference>
<dbReference type="SUPFAM" id="SSF47413">
    <property type="entry name" value="lambda repressor-like DNA-binding domains"/>
    <property type="match status" value="1"/>
</dbReference>
<dbReference type="GO" id="GO:0003677">
    <property type="term" value="F:DNA binding"/>
    <property type="evidence" value="ECO:0007669"/>
    <property type="project" value="InterPro"/>
</dbReference>
<dbReference type="Gene3D" id="1.10.260.40">
    <property type="entry name" value="lambda repressor-like DNA-binding domains"/>
    <property type="match status" value="1"/>
</dbReference>